<dbReference type="Gene3D" id="1.10.510.10">
    <property type="entry name" value="Transferase(Phosphotransferase) domain 1"/>
    <property type="match status" value="1"/>
</dbReference>
<name>A0A150H108_GONPE</name>
<reference evidence="2" key="1">
    <citation type="journal article" date="2016" name="Nat. Commun.">
        <title>The Gonium pectorale genome demonstrates co-option of cell cycle regulation during the evolution of multicellularity.</title>
        <authorList>
            <person name="Hanschen E.R."/>
            <person name="Marriage T.N."/>
            <person name="Ferris P.J."/>
            <person name="Hamaji T."/>
            <person name="Toyoda A."/>
            <person name="Fujiyama A."/>
            <person name="Neme R."/>
            <person name="Noguchi H."/>
            <person name="Minakuchi Y."/>
            <person name="Suzuki M."/>
            <person name="Kawai-Toyooka H."/>
            <person name="Smith D.R."/>
            <person name="Sparks H."/>
            <person name="Anderson J."/>
            <person name="Bakaric R."/>
            <person name="Luria V."/>
            <person name="Karger A."/>
            <person name="Kirschner M.W."/>
            <person name="Durand P.M."/>
            <person name="Michod R.E."/>
            <person name="Nozaki H."/>
            <person name="Olson B.J."/>
        </authorList>
    </citation>
    <scope>NUCLEOTIDE SEQUENCE [LARGE SCALE GENOMIC DNA]</scope>
    <source>
        <strain evidence="2">NIES-2863</strain>
    </source>
</reference>
<protein>
    <recommendedName>
        <fullName evidence="3">Protein kinase domain-containing protein</fullName>
    </recommendedName>
</protein>
<accession>A0A150H108</accession>
<organism evidence="1 2">
    <name type="scientific">Gonium pectorale</name>
    <name type="common">Green alga</name>
    <dbReference type="NCBI Taxonomy" id="33097"/>
    <lineage>
        <taxon>Eukaryota</taxon>
        <taxon>Viridiplantae</taxon>
        <taxon>Chlorophyta</taxon>
        <taxon>core chlorophytes</taxon>
        <taxon>Chlorophyceae</taxon>
        <taxon>CS clade</taxon>
        <taxon>Chlamydomonadales</taxon>
        <taxon>Volvocaceae</taxon>
        <taxon>Gonium</taxon>
    </lineage>
</organism>
<dbReference type="SUPFAM" id="SSF56112">
    <property type="entry name" value="Protein kinase-like (PK-like)"/>
    <property type="match status" value="1"/>
</dbReference>
<gene>
    <name evidence="1" type="ORF">GPECTOR_2g1321</name>
</gene>
<dbReference type="OrthoDB" id="2436248at2759"/>
<evidence type="ECO:0008006" key="3">
    <source>
        <dbReference type="Google" id="ProtNLM"/>
    </source>
</evidence>
<evidence type="ECO:0000313" key="2">
    <source>
        <dbReference type="Proteomes" id="UP000075714"/>
    </source>
</evidence>
<dbReference type="InterPro" id="IPR011009">
    <property type="entry name" value="Kinase-like_dom_sf"/>
</dbReference>
<evidence type="ECO:0000313" key="1">
    <source>
        <dbReference type="EMBL" id="KXZ55771.1"/>
    </source>
</evidence>
<dbReference type="AlphaFoldDB" id="A0A150H108"/>
<dbReference type="EMBL" id="LSYV01000003">
    <property type="protein sequence ID" value="KXZ55771.1"/>
    <property type="molecule type" value="Genomic_DNA"/>
</dbReference>
<keyword evidence="2" id="KW-1185">Reference proteome</keyword>
<dbReference type="Proteomes" id="UP000075714">
    <property type="component" value="Unassembled WGS sequence"/>
</dbReference>
<comment type="caution">
    <text evidence="1">The sequence shown here is derived from an EMBL/GenBank/DDBJ whole genome shotgun (WGS) entry which is preliminary data.</text>
</comment>
<sequence length="548" mass="59064">MGATDTQRLLAKLASLGKSDDWVHDAVWALRTSNDDVKLGVLQASKERAVALVDELLKRAGDTTAAYLKACLTPFDGNKLRQGVDLSCLEEPLNPRLPVPWRTADALFNERADLRSLLVSAAEEPQAATAHRLCQHVGGVLTFQPGDGTSDVYTALSTFTVVERTLMLLRDHVPGPHIRMDRNGTDTSRATGERLRPDFMCWVDGALLLKGEETAPEADMGAAVEQLRDRLSVAWDEGLLPGVQPPCMLGYAAAGHKLQFFCIKRLGGASKPLVRVWPISCVMDLRTPVGRAGALNATCNAYRLMAGFAMSLTAVRPCRALGEVVKCGGSSVTLLQGFVRKTIRQFTTHHAAYATFELLQAVYAAVSKPEHRSSIVQACGPGSDGGPALHRAADDDDLPTYVVHLAPVGAPVSGPPGTERELAQAVRGALTGLAALHSEGFVHRDVRWPNLVKLPDDGRWLLVDLEHAGREGDDCSQPPYPLRHWGSDTLAPNGAYTAASDLKMLAQQLLAAVPFRLGGQGSDLRQRLCDGAVSAADALRHEWFELHA</sequence>
<proteinExistence type="predicted"/>